<dbReference type="Proteomes" id="UP000006671">
    <property type="component" value="Unassembled WGS sequence"/>
</dbReference>
<evidence type="ECO:0000256" key="5">
    <source>
        <dbReference type="SAM" id="Phobius"/>
    </source>
</evidence>
<dbReference type="InterPro" id="IPR018188">
    <property type="entry name" value="RNase_T2_His_AS_1"/>
</dbReference>
<dbReference type="VEuPathDB" id="AmoebaDB:NAEGRDRAFT_71573"/>
<evidence type="ECO:0000256" key="1">
    <source>
        <dbReference type="ARBA" id="ARBA00007469"/>
    </source>
</evidence>
<keyword evidence="5" id="KW-0812">Transmembrane</keyword>
<feature type="active site" evidence="3">
    <location>
        <position position="49"/>
    </location>
</feature>
<keyword evidence="5" id="KW-1133">Transmembrane helix</keyword>
<evidence type="ECO:0000313" key="6">
    <source>
        <dbReference type="EMBL" id="EFC40666.1"/>
    </source>
</evidence>
<dbReference type="Gene3D" id="3.90.730.10">
    <property type="entry name" value="Ribonuclease T2-like"/>
    <property type="match status" value="1"/>
</dbReference>
<reference evidence="6 7" key="1">
    <citation type="journal article" date="2010" name="Cell">
        <title>The genome of Naegleria gruberi illuminates early eukaryotic versatility.</title>
        <authorList>
            <person name="Fritz-Laylin L.K."/>
            <person name="Prochnik S.E."/>
            <person name="Ginger M.L."/>
            <person name="Dacks J.B."/>
            <person name="Carpenter M.L."/>
            <person name="Field M.C."/>
            <person name="Kuo A."/>
            <person name="Paredez A."/>
            <person name="Chapman J."/>
            <person name="Pham J."/>
            <person name="Shu S."/>
            <person name="Neupane R."/>
            <person name="Cipriano M."/>
            <person name="Mancuso J."/>
            <person name="Tu H."/>
            <person name="Salamov A."/>
            <person name="Lindquist E."/>
            <person name="Shapiro H."/>
            <person name="Lucas S."/>
            <person name="Grigoriev I.V."/>
            <person name="Cande W.Z."/>
            <person name="Fulton C."/>
            <person name="Rokhsar D.S."/>
            <person name="Dawson S.C."/>
        </authorList>
    </citation>
    <scope>NUCLEOTIDE SEQUENCE [LARGE SCALE GENOMIC DNA]</scope>
    <source>
        <strain evidence="6 7">NEG-M</strain>
    </source>
</reference>
<dbReference type="InParanoid" id="D2VRG1"/>
<evidence type="ECO:0000256" key="2">
    <source>
        <dbReference type="ARBA" id="ARBA00023157"/>
    </source>
</evidence>
<evidence type="ECO:0000256" key="4">
    <source>
        <dbReference type="RuleBase" id="RU004328"/>
    </source>
</evidence>
<dbReference type="InterPro" id="IPR033130">
    <property type="entry name" value="RNase_T2_His_AS_2"/>
</dbReference>
<dbReference type="AlphaFoldDB" id="D2VRG1"/>
<dbReference type="GO" id="GO:0033897">
    <property type="term" value="F:ribonuclease T2 activity"/>
    <property type="evidence" value="ECO:0007669"/>
    <property type="project" value="InterPro"/>
</dbReference>
<dbReference type="EMBL" id="GG738891">
    <property type="protein sequence ID" value="EFC40666.1"/>
    <property type="molecule type" value="Genomic_DNA"/>
</dbReference>
<name>D2VRG1_NAEGR</name>
<keyword evidence="2" id="KW-1015">Disulfide bond</keyword>
<keyword evidence="7" id="KW-1185">Reference proteome</keyword>
<dbReference type="GO" id="GO:0003723">
    <property type="term" value="F:RNA binding"/>
    <property type="evidence" value="ECO:0007669"/>
    <property type="project" value="InterPro"/>
</dbReference>
<dbReference type="Pfam" id="PF00445">
    <property type="entry name" value="Ribonuclease_T2"/>
    <property type="match status" value="1"/>
</dbReference>
<feature type="transmembrane region" description="Helical" evidence="5">
    <location>
        <begin position="481"/>
        <end position="501"/>
    </location>
</feature>
<dbReference type="PROSITE" id="PS00530">
    <property type="entry name" value="RNASE_T2_1"/>
    <property type="match status" value="1"/>
</dbReference>
<dbReference type="eggNOG" id="KOG1642">
    <property type="taxonomic scope" value="Eukaryota"/>
</dbReference>
<gene>
    <name evidence="6" type="ORF">NAEGRDRAFT_71573</name>
</gene>
<dbReference type="GO" id="GO:0006401">
    <property type="term" value="P:RNA catabolic process"/>
    <property type="evidence" value="ECO:0007669"/>
    <property type="project" value="UniProtKB-ARBA"/>
</dbReference>
<feature type="transmembrane region" description="Helical" evidence="5">
    <location>
        <begin position="448"/>
        <end position="469"/>
    </location>
</feature>
<dbReference type="KEGG" id="ngr:NAEGRDRAFT_71573"/>
<protein>
    <submittedName>
        <fullName evidence="6">Predicted protein</fullName>
    </submittedName>
</protein>
<evidence type="ECO:0000256" key="3">
    <source>
        <dbReference type="PIRSR" id="PIRSR633697-1"/>
    </source>
</evidence>
<organism evidence="7">
    <name type="scientific">Naegleria gruberi</name>
    <name type="common">Amoeba</name>
    <dbReference type="NCBI Taxonomy" id="5762"/>
    <lineage>
        <taxon>Eukaryota</taxon>
        <taxon>Discoba</taxon>
        <taxon>Heterolobosea</taxon>
        <taxon>Tetramitia</taxon>
        <taxon>Eutetramitia</taxon>
        <taxon>Vahlkampfiidae</taxon>
        <taxon>Naegleria</taxon>
    </lineage>
</organism>
<dbReference type="PANTHER" id="PTHR11240">
    <property type="entry name" value="RIBONUCLEASE T2"/>
    <property type="match status" value="1"/>
</dbReference>
<feature type="active site" evidence="3">
    <location>
        <position position="104"/>
    </location>
</feature>
<keyword evidence="5" id="KW-0472">Membrane</keyword>
<dbReference type="SUPFAM" id="SSF55895">
    <property type="entry name" value="Ribonuclease Rh-like"/>
    <property type="match status" value="1"/>
</dbReference>
<dbReference type="OrthoDB" id="10258358at2759"/>
<accession>D2VRG1</accession>
<dbReference type="CDD" id="cd01061">
    <property type="entry name" value="RNase_T2_euk"/>
    <property type="match status" value="1"/>
</dbReference>
<proteinExistence type="inferred from homology"/>
<dbReference type="PROSITE" id="PS00531">
    <property type="entry name" value="RNASE_T2_2"/>
    <property type="match status" value="1"/>
</dbReference>
<evidence type="ECO:0000313" key="7">
    <source>
        <dbReference type="Proteomes" id="UP000006671"/>
    </source>
</evidence>
<comment type="similarity">
    <text evidence="1 4">Belongs to the RNase T2 family.</text>
</comment>
<dbReference type="GeneID" id="8854937"/>
<dbReference type="PANTHER" id="PTHR11240:SF22">
    <property type="entry name" value="RIBONUCLEASE T2"/>
    <property type="match status" value="1"/>
</dbReference>
<feature type="active site" evidence="3">
    <location>
        <position position="100"/>
    </location>
</feature>
<sequence>MAIPEHRSIQVNANETFDIFVFALSWPGSICQKIQPCYIPEYVNDFTIHGLWPTNLVDTFGPAECQAPKFDYSLIDELKSELQVYWHDYKNETFLFWRYEYTKHGTCAYQLPQFSSRPVYDYFYQTLSLRKRMKSIYDNLENNAIYASKSKTYKMDYVKDAFKASGYGRPGINCFNGTVLLEVKFCLDKDLKFIDCPSQILDLCDSNNPELSLPTFREIPSDNTMLIVVGVVFGLALVLIIAIIIGGGIYIFTTTKNKKLPSDKQLKDHLINEENLVSFSTLLKMRQHRNHAKLLMNGCQQRSFFNWNQVENSLEKQISEWVRKLETKDKEFKQPTALLLPLSVENPTLLDRNDTDYEMTVYVKGFLGSHTSTSHLIKQFKSADGDFSLSNDVSHFQSWKNSHEVLSLRESHNWGSHAMAWQWESGRLPHQIDFQSLQESEKKTFNPLSFVPIPFTTLAYAGVNVINALRKSRLLFSAASLYTLPGILLTDVSLTLALVYYEFMKANQNAKEFALVLSKELHLLRMKHGKLRIVAHSLGAKHLIEALKLLPYEYRPDEVHLCAPAISEEESRDILTEGLAKSNVYHYYSEKDYVLSYLYPLVSTHKQDALGVHAMRGISEYKNVQSINVDEHFESFWVHNSYGYKFYKFALSPSAGMLSLPANEERLGINKQP</sequence>
<dbReference type="InterPro" id="IPR036430">
    <property type="entry name" value="RNase_T2-like_sf"/>
</dbReference>
<feature type="transmembrane region" description="Helical" evidence="5">
    <location>
        <begin position="225"/>
        <end position="252"/>
    </location>
</feature>
<dbReference type="InterPro" id="IPR001568">
    <property type="entry name" value="RNase_T2-like"/>
</dbReference>
<dbReference type="InterPro" id="IPR033697">
    <property type="entry name" value="Ribonuclease_T2_eukaryotic"/>
</dbReference>
<dbReference type="RefSeq" id="XP_002673410.1">
    <property type="nucleotide sequence ID" value="XM_002673364.1"/>
</dbReference>